<accession>A0ACD3A9U0</accession>
<protein>
    <submittedName>
        <fullName evidence="1">Uncharacterized protein</fullName>
    </submittedName>
</protein>
<gene>
    <name evidence="1" type="ORF">BDN72DRAFT_964722</name>
</gene>
<keyword evidence="2" id="KW-1185">Reference proteome</keyword>
<name>A0ACD3A9U0_9AGAR</name>
<sequence length="291" mass="33634">MDGLQLSDETQAATKLLVDYVSTAESGSSDAVEPHFSPEIEHKIFVIAFQDDLDMRNVGNLLLVSKRVYEWLIPLVYEIVIIYPFHNWPPMGSLSQNLPRHGKHVRHLLLNLGEEKYLTHCLNLVDLCLVDWDDSLDLSRVLASLNITQLAINLDELPKAPDLIQFCANVTHLDCAYHDWQHFVGPSRWFSYFSNLTHLMVLSDRGAEREDLLVQQILQQLVKLQVLIFCTYRGSGDELQELEVKDVWGDPRVVHLSLRFPCHWKTAAQGGPSHWRFAEEIVERRRDRQRM</sequence>
<proteinExistence type="predicted"/>
<reference evidence="1 2" key="1">
    <citation type="journal article" date="2019" name="Nat. Ecol. Evol.">
        <title>Megaphylogeny resolves global patterns of mushroom evolution.</title>
        <authorList>
            <person name="Varga T."/>
            <person name="Krizsan K."/>
            <person name="Foldi C."/>
            <person name="Dima B."/>
            <person name="Sanchez-Garcia M."/>
            <person name="Sanchez-Ramirez S."/>
            <person name="Szollosi G.J."/>
            <person name="Szarkandi J.G."/>
            <person name="Papp V."/>
            <person name="Albert L."/>
            <person name="Andreopoulos W."/>
            <person name="Angelini C."/>
            <person name="Antonin V."/>
            <person name="Barry K.W."/>
            <person name="Bougher N.L."/>
            <person name="Buchanan P."/>
            <person name="Buyck B."/>
            <person name="Bense V."/>
            <person name="Catcheside P."/>
            <person name="Chovatia M."/>
            <person name="Cooper J."/>
            <person name="Damon W."/>
            <person name="Desjardin D."/>
            <person name="Finy P."/>
            <person name="Geml J."/>
            <person name="Haridas S."/>
            <person name="Hughes K."/>
            <person name="Justo A."/>
            <person name="Karasinski D."/>
            <person name="Kautmanova I."/>
            <person name="Kiss B."/>
            <person name="Kocsube S."/>
            <person name="Kotiranta H."/>
            <person name="LaButti K.M."/>
            <person name="Lechner B.E."/>
            <person name="Liimatainen K."/>
            <person name="Lipzen A."/>
            <person name="Lukacs Z."/>
            <person name="Mihaltcheva S."/>
            <person name="Morgado L.N."/>
            <person name="Niskanen T."/>
            <person name="Noordeloos M.E."/>
            <person name="Ohm R.A."/>
            <person name="Ortiz-Santana B."/>
            <person name="Ovrebo C."/>
            <person name="Racz N."/>
            <person name="Riley R."/>
            <person name="Savchenko A."/>
            <person name="Shiryaev A."/>
            <person name="Soop K."/>
            <person name="Spirin V."/>
            <person name="Szebenyi C."/>
            <person name="Tomsovsky M."/>
            <person name="Tulloss R.E."/>
            <person name="Uehling J."/>
            <person name="Grigoriev I.V."/>
            <person name="Vagvolgyi C."/>
            <person name="Papp T."/>
            <person name="Martin F.M."/>
            <person name="Miettinen O."/>
            <person name="Hibbett D.S."/>
            <person name="Nagy L.G."/>
        </authorList>
    </citation>
    <scope>NUCLEOTIDE SEQUENCE [LARGE SCALE GENOMIC DNA]</scope>
    <source>
        <strain evidence="1 2">NL-1719</strain>
    </source>
</reference>
<dbReference type="EMBL" id="ML208600">
    <property type="protein sequence ID" value="TFK62174.1"/>
    <property type="molecule type" value="Genomic_DNA"/>
</dbReference>
<evidence type="ECO:0000313" key="2">
    <source>
        <dbReference type="Proteomes" id="UP000308600"/>
    </source>
</evidence>
<evidence type="ECO:0000313" key="1">
    <source>
        <dbReference type="EMBL" id="TFK62174.1"/>
    </source>
</evidence>
<dbReference type="Proteomes" id="UP000308600">
    <property type="component" value="Unassembled WGS sequence"/>
</dbReference>
<organism evidence="1 2">
    <name type="scientific">Pluteus cervinus</name>
    <dbReference type="NCBI Taxonomy" id="181527"/>
    <lineage>
        <taxon>Eukaryota</taxon>
        <taxon>Fungi</taxon>
        <taxon>Dikarya</taxon>
        <taxon>Basidiomycota</taxon>
        <taxon>Agaricomycotina</taxon>
        <taxon>Agaricomycetes</taxon>
        <taxon>Agaricomycetidae</taxon>
        <taxon>Agaricales</taxon>
        <taxon>Pluteineae</taxon>
        <taxon>Pluteaceae</taxon>
        <taxon>Pluteus</taxon>
    </lineage>
</organism>